<comment type="caution">
    <text evidence="4">Lacks conserved residue(s) required for the propagation of feature annotation.</text>
</comment>
<dbReference type="OrthoDB" id="1658288at2759"/>
<name>A0A9P5LMV7_9HYPO</name>
<sequence>MQRIQELIDEEGDNPVSCALEDSTGVQSGPSEQPKLLPCYFFDYMVGTSTGGQYDYAEEGDVTFREHPERQNFTCKVALVSQRKQQQSQVTHLFRSYNHSERFEKEIKEYNPGLLGRSKVQIWQACRATSAAPFYFDSITIGANEFIDGGAGNNNPSNIAWNEALWMSNYLDPFKGKVDALISLGCGEKESIGLFGSPWTLGFLINFIKRAKGEVTNTTIAHNETRGLAQQSGSHYFRFSVRRTESIRTHNDLAGVRLSDFRPQWYSELQKEATPQGSQRKKGNFKPDKYIYASYDTIFDGTAAYYTSGEDNGGVAEEIDKCAALHLRRARDRQSNDPESVE</sequence>
<dbReference type="Gene3D" id="3.40.1090.10">
    <property type="entry name" value="Cytosolic phospholipase A2 catalytic domain"/>
    <property type="match status" value="1"/>
</dbReference>
<dbReference type="AlphaFoldDB" id="A0A9P5LMV7"/>
<evidence type="ECO:0000313" key="7">
    <source>
        <dbReference type="Proteomes" id="UP000722485"/>
    </source>
</evidence>
<proteinExistence type="predicted"/>
<dbReference type="Pfam" id="PF01734">
    <property type="entry name" value="Patatin"/>
    <property type="match status" value="1"/>
</dbReference>
<evidence type="ECO:0000256" key="1">
    <source>
        <dbReference type="ARBA" id="ARBA00022801"/>
    </source>
</evidence>
<protein>
    <recommendedName>
        <fullName evidence="5">PNPLA domain-containing protein</fullName>
    </recommendedName>
</protein>
<evidence type="ECO:0000256" key="2">
    <source>
        <dbReference type="ARBA" id="ARBA00022963"/>
    </source>
</evidence>
<evidence type="ECO:0000256" key="3">
    <source>
        <dbReference type="ARBA" id="ARBA00023098"/>
    </source>
</evidence>
<evidence type="ECO:0000259" key="5">
    <source>
        <dbReference type="PROSITE" id="PS51635"/>
    </source>
</evidence>
<organism evidence="6 7">
    <name type="scientific">Cylindrodendrum hubeiense</name>
    <dbReference type="NCBI Taxonomy" id="595255"/>
    <lineage>
        <taxon>Eukaryota</taxon>
        <taxon>Fungi</taxon>
        <taxon>Dikarya</taxon>
        <taxon>Ascomycota</taxon>
        <taxon>Pezizomycotina</taxon>
        <taxon>Sordariomycetes</taxon>
        <taxon>Hypocreomycetidae</taxon>
        <taxon>Hypocreales</taxon>
        <taxon>Nectriaceae</taxon>
        <taxon>Cylindrodendrum</taxon>
    </lineage>
</organism>
<dbReference type="InterPro" id="IPR016035">
    <property type="entry name" value="Acyl_Trfase/lysoPLipase"/>
</dbReference>
<keyword evidence="1" id="KW-0378">Hydrolase</keyword>
<dbReference type="GO" id="GO:0047499">
    <property type="term" value="F:calcium-independent phospholipase A2 activity"/>
    <property type="evidence" value="ECO:0007669"/>
    <property type="project" value="TreeGrafter"/>
</dbReference>
<keyword evidence="3" id="KW-0443">Lipid metabolism</keyword>
<evidence type="ECO:0000256" key="4">
    <source>
        <dbReference type="PROSITE-ProRule" id="PRU01161"/>
    </source>
</evidence>
<accession>A0A9P5LMV7</accession>
<dbReference type="EMBL" id="JAANBB010000005">
    <property type="protein sequence ID" value="KAF7557436.1"/>
    <property type="molecule type" value="Genomic_DNA"/>
</dbReference>
<dbReference type="SUPFAM" id="SSF52151">
    <property type="entry name" value="FabD/lysophospholipase-like"/>
    <property type="match status" value="1"/>
</dbReference>
<keyword evidence="2" id="KW-0442">Lipid degradation</keyword>
<keyword evidence="7" id="KW-1185">Reference proteome</keyword>
<evidence type="ECO:0000313" key="6">
    <source>
        <dbReference type="EMBL" id="KAF7557436.1"/>
    </source>
</evidence>
<dbReference type="Proteomes" id="UP000722485">
    <property type="component" value="Unassembled WGS sequence"/>
</dbReference>
<dbReference type="GO" id="GO:0019369">
    <property type="term" value="P:arachidonate metabolic process"/>
    <property type="evidence" value="ECO:0007669"/>
    <property type="project" value="TreeGrafter"/>
</dbReference>
<feature type="short sequence motif" description="DGA/G" evidence="4">
    <location>
        <begin position="148"/>
        <end position="150"/>
    </location>
</feature>
<comment type="caution">
    <text evidence="6">The sequence shown here is derived from an EMBL/GenBank/DDBJ whole genome shotgun (WGS) entry which is preliminary data.</text>
</comment>
<feature type="domain" description="PNPLA" evidence="5">
    <location>
        <begin position="1"/>
        <end position="161"/>
    </location>
</feature>
<gene>
    <name evidence="6" type="ORF">G7Z17_g700</name>
</gene>
<dbReference type="InterPro" id="IPR002641">
    <property type="entry name" value="PNPLA_dom"/>
</dbReference>
<dbReference type="PROSITE" id="PS51635">
    <property type="entry name" value="PNPLA"/>
    <property type="match status" value="1"/>
</dbReference>
<reference evidence="6" key="1">
    <citation type="submission" date="2020-03" db="EMBL/GenBank/DDBJ databases">
        <title>Draft Genome Sequence of Cylindrodendrum hubeiense.</title>
        <authorList>
            <person name="Buettner E."/>
            <person name="Kellner H."/>
        </authorList>
    </citation>
    <scope>NUCLEOTIDE SEQUENCE</scope>
    <source>
        <strain evidence="6">IHI 201604</strain>
    </source>
</reference>
<dbReference type="GO" id="GO:0016020">
    <property type="term" value="C:membrane"/>
    <property type="evidence" value="ECO:0007669"/>
    <property type="project" value="TreeGrafter"/>
</dbReference>
<dbReference type="GO" id="GO:0046486">
    <property type="term" value="P:glycerolipid metabolic process"/>
    <property type="evidence" value="ECO:0007669"/>
    <property type="project" value="UniProtKB-ARBA"/>
</dbReference>
<dbReference type="PANTHER" id="PTHR24185:SF1">
    <property type="entry name" value="CALCIUM-INDEPENDENT PHOSPHOLIPASE A2-GAMMA"/>
    <property type="match status" value="1"/>
</dbReference>
<dbReference type="PANTHER" id="PTHR24185">
    <property type="entry name" value="CALCIUM-INDEPENDENT PHOSPHOLIPASE A2-GAMMA"/>
    <property type="match status" value="1"/>
</dbReference>
<dbReference type="GO" id="GO:0016042">
    <property type="term" value="P:lipid catabolic process"/>
    <property type="evidence" value="ECO:0007669"/>
    <property type="project" value="UniProtKB-KW"/>
</dbReference>